<name>A0ABZ2CAZ2_9BACI</name>
<keyword evidence="3" id="KW-1185">Reference proteome</keyword>
<reference evidence="2 3" key="1">
    <citation type="submission" date="2023-10" db="EMBL/GenBank/DDBJ databases">
        <title>Niallia locisalis sp.nov. isolated from a salt pond sample.</title>
        <authorList>
            <person name="Li X.-J."/>
            <person name="Dong L."/>
        </authorList>
    </citation>
    <scope>NUCLEOTIDE SEQUENCE [LARGE SCALE GENOMIC DNA]</scope>
    <source>
        <strain evidence="2 3">DSM 29761</strain>
    </source>
</reference>
<dbReference type="RefSeq" id="WP_338449869.1">
    <property type="nucleotide sequence ID" value="NZ_CP137640.1"/>
</dbReference>
<keyword evidence="1" id="KW-0732">Signal</keyword>
<gene>
    <name evidence="2" type="ORF">R4Z09_27605</name>
</gene>
<evidence type="ECO:0000313" key="3">
    <source>
        <dbReference type="Proteomes" id="UP001357223"/>
    </source>
</evidence>
<dbReference type="EMBL" id="CP137640">
    <property type="protein sequence ID" value="WVX80939.1"/>
    <property type="molecule type" value="Genomic_DNA"/>
</dbReference>
<proteinExistence type="predicted"/>
<protein>
    <submittedName>
        <fullName evidence="2">Uncharacterized protein</fullName>
    </submittedName>
</protein>
<evidence type="ECO:0000256" key="1">
    <source>
        <dbReference type="SAM" id="SignalP"/>
    </source>
</evidence>
<organism evidence="2 3">
    <name type="scientific">Niallia oryzisoli</name>
    <dbReference type="NCBI Taxonomy" id="1737571"/>
    <lineage>
        <taxon>Bacteria</taxon>
        <taxon>Bacillati</taxon>
        <taxon>Bacillota</taxon>
        <taxon>Bacilli</taxon>
        <taxon>Bacillales</taxon>
        <taxon>Bacillaceae</taxon>
        <taxon>Niallia</taxon>
    </lineage>
</organism>
<feature type="chain" id="PRO_5045230962" evidence="1">
    <location>
        <begin position="30"/>
        <end position="217"/>
    </location>
</feature>
<dbReference type="PROSITE" id="PS51257">
    <property type="entry name" value="PROKAR_LIPOPROTEIN"/>
    <property type="match status" value="1"/>
</dbReference>
<dbReference type="Proteomes" id="UP001357223">
    <property type="component" value="Chromosome"/>
</dbReference>
<evidence type="ECO:0000313" key="2">
    <source>
        <dbReference type="EMBL" id="WVX80939.1"/>
    </source>
</evidence>
<sequence length="217" mass="23878">MKKKIFVILASLSIALSIVLSLVSPTSAAASCPDEGVFTLTSDSQGNKLFNGSHKTFTVTLTNPIFGTPVPYETINVTFLENINIAPGTQKKGYVINSSNQSVTPYQATDGTENVVTIKTNEAGIATFTITGENTTVTPLVFLDRGSKAWDSNPDDNSVYVYVSDYRFDEATEHCAKANPVTFYQFMANPRDYKLMDPRLKILPYPYYNVDPIIIPH</sequence>
<feature type="signal peptide" evidence="1">
    <location>
        <begin position="1"/>
        <end position="29"/>
    </location>
</feature>
<accession>A0ABZ2CAZ2</accession>